<name>A0ABP9G1E4_9ACTN</name>
<feature type="region of interest" description="Disordered" evidence="1">
    <location>
        <begin position="81"/>
        <end position="101"/>
    </location>
</feature>
<comment type="caution">
    <text evidence="2">The sequence shown here is derived from an EMBL/GenBank/DDBJ whole genome shotgun (WGS) entry which is preliminary data.</text>
</comment>
<feature type="region of interest" description="Disordered" evidence="1">
    <location>
        <begin position="1"/>
        <end position="65"/>
    </location>
</feature>
<protein>
    <submittedName>
        <fullName evidence="2">Uncharacterized protein</fullName>
    </submittedName>
</protein>
<dbReference type="EMBL" id="BAABIK010000001">
    <property type="protein sequence ID" value="GAA4925634.1"/>
    <property type="molecule type" value="Genomic_DNA"/>
</dbReference>
<dbReference type="Proteomes" id="UP001499993">
    <property type="component" value="Unassembled WGS sequence"/>
</dbReference>
<evidence type="ECO:0000256" key="1">
    <source>
        <dbReference type="SAM" id="MobiDB-lite"/>
    </source>
</evidence>
<organism evidence="2 3">
    <name type="scientific">Streptomonospora halophila</name>
    <dbReference type="NCBI Taxonomy" id="427369"/>
    <lineage>
        <taxon>Bacteria</taxon>
        <taxon>Bacillati</taxon>
        <taxon>Actinomycetota</taxon>
        <taxon>Actinomycetes</taxon>
        <taxon>Streptosporangiales</taxon>
        <taxon>Nocardiopsidaceae</taxon>
        <taxon>Streptomonospora</taxon>
    </lineage>
</organism>
<accession>A0ABP9G1E4</accession>
<gene>
    <name evidence="2" type="ORF">GCM10023224_00220</name>
</gene>
<keyword evidence="3" id="KW-1185">Reference proteome</keyword>
<feature type="compositionally biased region" description="Basic and acidic residues" evidence="1">
    <location>
        <begin position="45"/>
        <end position="54"/>
    </location>
</feature>
<evidence type="ECO:0000313" key="2">
    <source>
        <dbReference type="EMBL" id="GAA4925634.1"/>
    </source>
</evidence>
<reference evidence="3" key="1">
    <citation type="journal article" date="2019" name="Int. J. Syst. Evol. Microbiol.">
        <title>The Global Catalogue of Microorganisms (GCM) 10K type strain sequencing project: providing services to taxonomists for standard genome sequencing and annotation.</title>
        <authorList>
            <consortium name="The Broad Institute Genomics Platform"/>
            <consortium name="The Broad Institute Genome Sequencing Center for Infectious Disease"/>
            <person name="Wu L."/>
            <person name="Ma J."/>
        </authorList>
    </citation>
    <scope>NUCLEOTIDE SEQUENCE [LARGE SCALE GENOMIC DNA]</scope>
    <source>
        <strain evidence="3">JCM 18123</strain>
    </source>
</reference>
<proteinExistence type="predicted"/>
<evidence type="ECO:0000313" key="3">
    <source>
        <dbReference type="Proteomes" id="UP001499993"/>
    </source>
</evidence>
<sequence>MLSAALRPPASASAHGAPPALPNGAAAPHPSRADGGGRAPPHLRVRTDRREGAARPRNLGLPCGFPAEWEERGAVKITAFPTEHPGRAAIGGTHSRPVAGR</sequence>
<feature type="compositionally biased region" description="Low complexity" evidence="1">
    <location>
        <begin position="1"/>
        <end position="30"/>
    </location>
</feature>